<dbReference type="SUPFAM" id="SSF51445">
    <property type="entry name" value="(Trans)glycosidases"/>
    <property type="match status" value="1"/>
</dbReference>
<dbReference type="AlphaFoldDB" id="A0A7T1T371"/>
<protein>
    <submittedName>
        <fullName evidence="2">Uncharacterized protein</fullName>
    </submittedName>
</protein>
<accession>A0A7T1T371</accession>
<reference evidence="3" key="1">
    <citation type="submission" date="2020-02" db="EMBL/GenBank/DDBJ databases">
        <title>Streptomyces sp. ASO4wet.</title>
        <authorList>
            <person name="Risdian C."/>
            <person name="Landwehr W."/>
            <person name="Schupp P."/>
            <person name="Wink J."/>
        </authorList>
    </citation>
    <scope>NUCLEOTIDE SEQUENCE [LARGE SCALE GENOMIC DNA]</scope>
    <source>
        <strain evidence="3">ASO4wet</strain>
    </source>
</reference>
<dbReference type="Gene3D" id="3.20.20.70">
    <property type="entry name" value="Aldolase class I"/>
    <property type="match status" value="1"/>
</dbReference>
<evidence type="ECO:0000256" key="1">
    <source>
        <dbReference type="SAM" id="MobiDB-lite"/>
    </source>
</evidence>
<name>A0A7T1T371_9ACTN</name>
<dbReference type="InterPro" id="IPR017853">
    <property type="entry name" value="GH"/>
</dbReference>
<dbReference type="Proteomes" id="UP000595046">
    <property type="component" value="Chromosome"/>
</dbReference>
<dbReference type="KEGG" id="sbat:G4Z16_03130"/>
<feature type="region of interest" description="Disordered" evidence="1">
    <location>
        <begin position="148"/>
        <end position="167"/>
    </location>
</feature>
<evidence type="ECO:0000313" key="3">
    <source>
        <dbReference type="Proteomes" id="UP000595046"/>
    </source>
</evidence>
<keyword evidence="3" id="KW-1185">Reference proteome</keyword>
<feature type="region of interest" description="Disordered" evidence="1">
    <location>
        <begin position="620"/>
        <end position="649"/>
    </location>
</feature>
<dbReference type="EMBL" id="CP048882">
    <property type="protein sequence ID" value="QPP05552.1"/>
    <property type="molecule type" value="Genomic_DNA"/>
</dbReference>
<feature type="region of interest" description="Disordered" evidence="1">
    <location>
        <begin position="62"/>
        <end position="86"/>
    </location>
</feature>
<dbReference type="InterPro" id="IPR013785">
    <property type="entry name" value="Aldolase_TIM"/>
</dbReference>
<evidence type="ECO:0000313" key="2">
    <source>
        <dbReference type="EMBL" id="QPP05552.1"/>
    </source>
</evidence>
<dbReference type="RefSeq" id="WP_197349064.1">
    <property type="nucleotide sequence ID" value="NZ_CP048882.1"/>
</dbReference>
<organism evidence="2 3">
    <name type="scientific">Streptomyces bathyalis</name>
    <dbReference type="NCBI Taxonomy" id="2710756"/>
    <lineage>
        <taxon>Bacteria</taxon>
        <taxon>Bacillati</taxon>
        <taxon>Actinomycetota</taxon>
        <taxon>Actinomycetes</taxon>
        <taxon>Kitasatosporales</taxon>
        <taxon>Streptomycetaceae</taxon>
        <taxon>Streptomyces</taxon>
    </lineage>
</organism>
<sequence>MSWQRARAVTCADGSVEVTADAYRMTVAADGLTALLSATPREEERRGPNGNAQVVLQLPGVVDRSGRPDETLSVSAPQVEDDAEHPGPRITVARRSTAWRDAVTRIDCTPHGPELRWQVTGAGAVTTVLPFAVRAALGGRGGGLRPSGHDWRTLFTPNPGPPRRLTRGAGESAVIGAYGDARPGRGHWFFTPAPLCLALTEDELPDTADPAATPPAERGWWTIGLGAPVHRLNFTELAYVPSDQGFHLRLDYEGHTRAEGAHVTAASPASGSFTTPALLVSPGHPDPYAGLRAHHAWLAEHGWATSDHAGDEAARPRWWREPMFCGWGAQMARTRQTGRAAPDLSTSEEYDAHLDHLAAHGLVPGTVVIDDKWQRAYGSWEPDAAKWPDLRGWIDKRHADGQKVLLWWRAWATEGVPEELCVRTPDGRPVALDPDHPGARKLLTGNISRMLSAAPSGLDADGLKIDFTADTPSGTSLVSQGPNWGIALLHRQLAVIRAAAKRAKPDALVVTHTPHPAFADVTDMIRLNDMLRLDDPDPYAPVVPQMRHRAAVARAGCPGLLIDTDDWCAPDRRQWREYNAVKHELGVPALYVVSRLDRTGEPLEERDYAALRESWARWRAAADAGGPAQGPGVRDAGGPQRDGRARHGG</sequence>
<gene>
    <name evidence="2" type="ORF">G4Z16_03130</name>
</gene>
<proteinExistence type="predicted"/>